<sequence>MTLTRYRLITTSMLFLFAASPAYAGQPFAALAKDHKTIGVQVKIQNFTANDAQQIKASGFGFVRFGVWTNSLGTPSYQQQISEAFAAAKTADLPVLMTVRSTKPLTSTTTSSDSDLATAGEAFARSVISLDNAYRTQLVAIEIWNEPDLPKYWPTQDFEVTFAPFMNAVCSGLQKRDTSTPLIGFGFAKAPVQGSKATVALNKIINDHPKCLSAVSYHPYGMSSAQISDAQAFILDNFHLPGVISEWGVPSLSSIGGTTGQASRITQFISDTQKLNIPLTSIYEWKNSDSGGNDRERSFGILSSDGTSKPAGIAVKSLLKSH</sequence>
<dbReference type="OrthoDB" id="9774262at2"/>
<dbReference type="Proteomes" id="UP000198827">
    <property type="component" value="Chromosome I"/>
</dbReference>
<name>A0A1H0K8S8_9PSED</name>
<evidence type="ECO:0008006" key="4">
    <source>
        <dbReference type="Google" id="ProtNLM"/>
    </source>
</evidence>
<dbReference type="EMBL" id="LT629705">
    <property type="protein sequence ID" value="SDO52294.1"/>
    <property type="molecule type" value="Genomic_DNA"/>
</dbReference>
<dbReference type="Gene3D" id="3.20.20.80">
    <property type="entry name" value="Glycosidases"/>
    <property type="match status" value="1"/>
</dbReference>
<dbReference type="InterPro" id="IPR017853">
    <property type="entry name" value="GH"/>
</dbReference>
<organism evidence="2 3">
    <name type="scientific">Pseudomonas arsenicoxydans</name>
    <dbReference type="NCBI Taxonomy" id="702115"/>
    <lineage>
        <taxon>Bacteria</taxon>
        <taxon>Pseudomonadati</taxon>
        <taxon>Pseudomonadota</taxon>
        <taxon>Gammaproteobacteria</taxon>
        <taxon>Pseudomonadales</taxon>
        <taxon>Pseudomonadaceae</taxon>
        <taxon>Pseudomonas</taxon>
    </lineage>
</organism>
<feature type="signal peptide" evidence="1">
    <location>
        <begin position="1"/>
        <end position="24"/>
    </location>
</feature>
<proteinExistence type="predicted"/>
<evidence type="ECO:0000256" key="1">
    <source>
        <dbReference type="SAM" id="SignalP"/>
    </source>
</evidence>
<feature type="chain" id="PRO_5009249574" description="Glycosyl hydrolase family 5" evidence="1">
    <location>
        <begin position="25"/>
        <end position="322"/>
    </location>
</feature>
<reference evidence="2 3" key="1">
    <citation type="submission" date="2016-10" db="EMBL/GenBank/DDBJ databases">
        <authorList>
            <person name="de Groot N.N."/>
        </authorList>
    </citation>
    <scope>NUCLEOTIDE SEQUENCE [LARGE SCALE GENOMIC DNA]</scope>
    <source>
        <strain evidence="2 3">CECT 7543</strain>
    </source>
</reference>
<evidence type="ECO:0000313" key="3">
    <source>
        <dbReference type="Proteomes" id="UP000198827"/>
    </source>
</evidence>
<dbReference type="RefSeq" id="WP_090182142.1">
    <property type="nucleotide sequence ID" value="NZ_LT629705.1"/>
</dbReference>
<keyword evidence="1" id="KW-0732">Signal</keyword>
<gene>
    <name evidence="2" type="ORF">SAMN04489798_3169</name>
</gene>
<evidence type="ECO:0000313" key="2">
    <source>
        <dbReference type="EMBL" id="SDO52294.1"/>
    </source>
</evidence>
<dbReference type="SUPFAM" id="SSF51445">
    <property type="entry name" value="(Trans)glycosidases"/>
    <property type="match status" value="1"/>
</dbReference>
<protein>
    <recommendedName>
        <fullName evidence="4">Glycosyl hydrolase family 5</fullName>
    </recommendedName>
</protein>
<accession>A0A1H0K8S8</accession>
<dbReference type="AlphaFoldDB" id="A0A1H0K8S8"/>